<dbReference type="KEGG" id="snq:CP978_02400"/>
<feature type="domain" description="Enoyl reductase (ER)" evidence="3">
    <location>
        <begin position="10"/>
        <end position="322"/>
    </location>
</feature>
<dbReference type="InterPro" id="IPR020843">
    <property type="entry name" value="ER"/>
</dbReference>
<dbReference type="Proteomes" id="UP000031526">
    <property type="component" value="Chromosome"/>
</dbReference>
<dbReference type="GO" id="GO:0070402">
    <property type="term" value="F:NADPH binding"/>
    <property type="evidence" value="ECO:0007669"/>
    <property type="project" value="TreeGrafter"/>
</dbReference>
<dbReference type="SUPFAM" id="SSF50129">
    <property type="entry name" value="GroES-like"/>
    <property type="match status" value="1"/>
</dbReference>
<evidence type="ECO:0000313" key="4">
    <source>
        <dbReference type="EMBL" id="AJE38964.1"/>
    </source>
</evidence>
<dbReference type="SUPFAM" id="SSF51735">
    <property type="entry name" value="NAD(P)-binding Rossmann-fold domains"/>
    <property type="match status" value="1"/>
</dbReference>
<evidence type="ECO:0000256" key="1">
    <source>
        <dbReference type="ARBA" id="ARBA00022857"/>
    </source>
</evidence>
<dbReference type="Proteomes" id="UP000325763">
    <property type="component" value="Chromosome"/>
</dbReference>
<dbReference type="STRING" id="40318.SNOD_02030"/>
<dbReference type="InterPro" id="IPR011032">
    <property type="entry name" value="GroES-like_sf"/>
</dbReference>
<accession>A0A0B5D771</accession>
<sequence length="326" mass="34337">MLAAVADSPGPLAEVLALRDVDGPAAPGRGEVVVRMVASTVNPSDEVTVSGAYGSRTSFPMVPGFEGVGVIDAAGPGVPAAAVGRRVLPLGSPGAWQQYKRLHYSWCVPVPDDLPDEVACFAYINPLTAVTMIERFCPPGVRNVVVTAATSAIARHLAELLTDRGVTPVGVVRGTPGRRVAEPSRWRAVIRTNEPGWRERLRAVIGPEGVDVAFDCVGGGVGEEVFTLTAADGVFVHYGLLSGTPLSVECLTGRRDVRVELFRLRDTVHKDGGQHLSGLFAPVFEGLRHGRLRTAVGKRVGLSDLTGHLTNPAAGHAGKILIDLQS</sequence>
<dbReference type="Pfam" id="PF08240">
    <property type="entry name" value="ADH_N"/>
    <property type="match status" value="1"/>
</dbReference>
<evidence type="ECO:0000313" key="7">
    <source>
        <dbReference type="Proteomes" id="UP000325763"/>
    </source>
</evidence>
<keyword evidence="6" id="KW-1185">Reference proteome</keyword>
<dbReference type="GO" id="GO:0016651">
    <property type="term" value="F:oxidoreductase activity, acting on NAD(P)H"/>
    <property type="evidence" value="ECO:0007669"/>
    <property type="project" value="TreeGrafter"/>
</dbReference>
<keyword evidence="1" id="KW-0521">NADP</keyword>
<evidence type="ECO:0000313" key="5">
    <source>
        <dbReference type="EMBL" id="QEV37542.1"/>
    </source>
</evidence>
<dbReference type="RefSeq" id="WP_043437144.1">
    <property type="nucleotide sequence ID" value="NZ_CP009313.1"/>
</dbReference>
<dbReference type="CDD" id="cd05282">
    <property type="entry name" value="ETR_like"/>
    <property type="match status" value="1"/>
</dbReference>
<gene>
    <name evidence="5" type="ORF">CP978_02400</name>
    <name evidence="4" type="ORF">SNOD_02030</name>
</gene>
<organism evidence="4 6">
    <name type="scientific">Streptomyces nodosus</name>
    <dbReference type="NCBI Taxonomy" id="40318"/>
    <lineage>
        <taxon>Bacteria</taxon>
        <taxon>Bacillati</taxon>
        <taxon>Actinomycetota</taxon>
        <taxon>Actinomycetes</taxon>
        <taxon>Kitasatosporales</taxon>
        <taxon>Streptomycetaceae</taxon>
        <taxon>Streptomyces</taxon>
    </lineage>
</organism>
<dbReference type="OrthoDB" id="9792162at2"/>
<dbReference type="Gene3D" id="3.40.50.720">
    <property type="entry name" value="NAD(P)-binding Rossmann-like Domain"/>
    <property type="match status" value="1"/>
</dbReference>
<reference evidence="5 7" key="3">
    <citation type="submission" date="2017-09" db="EMBL/GenBank/DDBJ databases">
        <title>Streptomyces genome completion.</title>
        <authorList>
            <person name="Lee N."/>
            <person name="Cho B.-K."/>
        </authorList>
    </citation>
    <scope>NUCLEOTIDE SEQUENCE [LARGE SCALE GENOMIC DNA]</scope>
    <source>
        <strain evidence="5 7">ATCC 14899</strain>
    </source>
</reference>
<proteinExistence type="predicted"/>
<dbReference type="EMBL" id="CP009313">
    <property type="protein sequence ID" value="AJE38964.1"/>
    <property type="molecule type" value="Genomic_DNA"/>
</dbReference>
<name>A0A0B5D771_9ACTN</name>
<dbReference type="SMART" id="SM00829">
    <property type="entry name" value="PKS_ER"/>
    <property type="match status" value="1"/>
</dbReference>
<evidence type="ECO:0000256" key="2">
    <source>
        <dbReference type="ARBA" id="ARBA00023002"/>
    </source>
</evidence>
<dbReference type="InterPro" id="IPR036291">
    <property type="entry name" value="NAD(P)-bd_dom_sf"/>
</dbReference>
<dbReference type="PANTHER" id="PTHR48106">
    <property type="entry name" value="QUINONE OXIDOREDUCTASE PIG3-RELATED"/>
    <property type="match status" value="1"/>
</dbReference>
<dbReference type="AlphaFoldDB" id="A0A0B5D771"/>
<dbReference type="PANTHER" id="PTHR48106:SF18">
    <property type="entry name" value="QUINONE OXIDOREDUCTASE PIG3"/>
    <property type="match status" value="1"/>
</dbReference>
<evidence type="ECO:0000313" key="6">
    <source>
        <dbReference type="Proteomes" id="UP000031526"/>
    </source>
</evidence>
<dbReference type="HOGENOM" id="CLU_026673_3_1_11"/>
<keyword evidence="2" id="KW-0560">Oxidoreductase</keyword>
<dbReference type="EMBL" id="CP023747">
    <property type="protein sequence ID" value="QEV37542.1"/>
    <property type="molecule type" value="Genomic_DNA"/>
</dbReference>
<dbReference type="Gene3D" id="3.90.180.10">
    <property type="entry name" value="Medium-chain alcohol dehydrogenases, catalytic domain"/>
    <property type="match status" value="1"/>
</dbReference>
<evidence type="ECO:0000259" key="3">
    <source>
        <dbReference type="SMART" id="SM00829"/>
    </source>
</evidence>
<reference evidence="6" key="1">
    <citation type="submission" date="2014-09" db="EMBL/GenBank/DDBJ databases">
        <title>Sequence of the Streptomyces nodosus genome.</title>
        <authorList>
            <person name="Sweeney P."/>
            <person name="Stephens N."/>
            <person name="Murphy C."/>
            <person name="Caffrey P."/>
        </authorList>
    </citation>
    <scope>NUCLEOTIDE SEQUENCE [LARGE SCALE GENOMIC DNA]</scope>
    <source>
        <strain evidence="6">ATCC 14899</strain>
    </source>
</reference>
<dbReference type="Pfam" id="PF13602">
    <property type="entry name" value="ADH_zinc_N_2"/>
    <property type="match status" value="1"/>
</dbReference>
<dbReference type="InterPro" id="IPR013154">
    <property type="entry name" value="ADH-like_N"/>
</dbReference>
<reference evidence="4 6" key="2">
    <citation type="journal article" date="2016" name="Appl. Microbiol. Biotechnol.">
        <title>Exploiting the genome sequence of Streptomyces nodosus for enhanced antibiotic production.</title>
        <authorList>
            <person name="Sweeney P."/>
            <person name="Murphy C.D."/>
            <person name="Caffrey P."/>
        </authorList>
    </citation>
    <scope>NUCLEOTIDE SEQUENCE [LARGE SCALE GENOMIC DNA]</scope>
    <source>
        <strain evidence="4 6">ATCC 14899</strain>
    </source>
</reference>
<protein>
    <submittedName>
        <fullName evidence="4">Zn-dependent oxidoreductase</fullName>
    </submittedName>
</protein>